<feature type="region of interest" description="Disordered" evidence="1">
    <location>
        <begin position="1"/>
        <end position="22"/>
    </location>
</feature>
<keyword evidence="4" id="KW-1185">Reference proteome</keyword>
<gene>
    <name evidence="3" type="ORF">TKK_012135</name>
</gene>
<dbReference type="Proteomes" id="UP001627154">
    <property type="component" value="Unassembled WGS sequence"/>
</dbReference>
<name>A0ABD2WKI4_9HYME</name>
<dbReference type="EMBL" id="JBJJXI010000097">
    <property type="protein sequence ID" value="KAL3393456.1"/>
    <property type="molecule type" value="Genomic_DNA"/>
</dbReference>
<proteinExistence type="predicted"/>
<dbReference type="Pfam" id="PF00078">
    <property type="entry name" value="RVT_1"/>
    <property type="match status" value="1"/>
</dbReference>
<evidence type="ECO:0000259" key="2">
    <source>
        <dbReference type="PROSITE" id="PS50878"/>
    </source>
</evidence>
<evidence type="ECO:0000313" key="4">
    <source>
        <dbReference type="Proteomes" id="UP001627154"/>
    </source>
</evidence>
<feature type="domain" description="Reverse transcriptase" evidence="2">
    <location>
        <begin position="1"/>
        <end position="134"/>
    </location>
</feature>
<dbReference type="AlphaFoldDB" id="A0ABD2WKI4"/>
<evidence type="ECO:0000313" key="3">
    <source>
        <dbReference type="EMBL" id="KAL3393456.1"/>
    </source>
</evidence>
<dbReference type="PROSITE" id="PS50878">
    <property type="entry name" value="RT_POL"/>
    <property type="match status" value="1"/>
</dbReference>
<comment type="caution">
    <text evidence="3">The sequence shown here is derived from an EMBL/GenBank/DDBJ whole genome shotgun (WGS) entry which is preliminary data.</text>
</comment>
<sequence>MLSKTSFPPPVGPLPARGGTAAPRSTLDVRNAFNSARWDNILATLRRLLVPEYLLRLISSYFSARVLDFTTDEGPESYEVTAGVPQGSILGPILRNVMYDVILRLNFDGDVSSASRTISQWWLSPSIYGRSNAT</sequence>
<evidence type="ECO:0000256" key="1">
    <source>
        <dbReference type="SAM" id="MobiDB-lite"/>
    </source>
</evidence>
<accession>A0ABD2WKI4</accession>
<reference evidence="3 4" key="1">
    <citation type="journal article" date="2024" name="bioRxiv">
        <title>A reference genome for Trichogramma kaykai: A tiny desert-dwelling parasitoid wasp with competing sex-ratio distorters.</title>
        <authorList>
            <person name="Culotta J."/>
            <person name="Lindsey A.R."/>
        </authorList>
    </citation>
    <scope>NUCLEOTIDE SEQUENCE [LARGE SCALE GENOMIC DNA]</scope>
    <source>
        <strain evidence="3 4">KSX58</strain>
    </source>
</reference>
<dbReference type="InterPro" id="IPR000477">
    <property type="entry name" value="RT_dom"/>
</dbReference>
<protein>
    <recommendedName>
        <fullName evidence="2">Reverse transcriptase domain-containing protein</fullName>
    </recommendedName>
</protein>
<organism evidence="3 4">
    <name type="scientific">Trichogramma kaykai</name>
    <dbReference type="NCBI Taxonomy" id="54128"/>
    <lineage>
        <taxon>Eukaryota</taxon>
        <taxon>Metazoa</taxon>
        <taxon>Ecdysozoa</taxon>
        <taxon>Arthropoda</taxon>
        <taxon>Hexapoda</taxon>
        <taxon>Insecta</taxon>
        <taxon>Pterygota</taxon>
        <taxon>Neoptera</taxon>
        <taxon>Endopterygota</taxon>
        <taxon>Hymenoptera</taxon>
        <taxon>Apocrita</taxon>
        <taxon>Proctotrupomorpha</taxon>
        <taxon>Chalcidoidea</taxon>
        <taxon>Trichogrammatidae</taxon>
        <taxon>Trichogramma</taxon>
    </lineage>
</organism>
<dbReference type="PANTHER" id="PTHR19446">
    <property type="entry name" value="REVERSE TRANSCRIPTASES"/>
    <property type="match status" value="1"/>
</dbReference>